<dbReference type="Proteomes" id="UP000245626">
    <property type="component" value="Unassembled WGS sequence"/>
</dbReference>
<gene>
    <name evidence="1" type="ORF">IE53DRAFT_173402</name>
</gene>
<dbReference type="EMBL" id="KZ820129">
    <property type="protein sequence ID" value="PWN48877.1"/>
    <property type="molecule type" value="Genomic_DNA"/>
</dbReference>
<evidence type="ECO:0000313" key="1">
    <source>
        <dbReference type="EMBL" id="PWN48877.1"/>
    </source>
</evidence>
<organism evidence="1 2">
    <name type="scientific">Violaceomyces palustris</name>
    <dbReference type="NCBI Taxonomy" id="1673888"/>
    <lineage>
        <taxon>Eukaryota</taxon>
        <taxon>Fungi</taxon>
        <taxon>Dikarya</taxon>
        <taxon>Basidiomycota</taxon>
        <taxon>Ustilaginomycotina</taxon>
        <taxon>Ustilaginomycetes</taxon>
        <taxon>Violaceomycetales</taxon>
        <taxon>Violaceomycetaceae</taxon>
        <taxon>Violaceomyces</taxon>
    </lineage>
</organism>
<reference evidence="1 2" key="1">
    <citation type="journal article" date="2018" name="Mol. Biol. Evol.">
        <title>Broad Genomic Sampling Reveals a Smut Pathogenic Ancestry of the Fungal Clade Ustilaginomycotina.</title>
        <authorList>
            <person name="Kijpornyongpan T."/>
            <person name="Mondo S.J."/>
            <person name="Barry K."/>
            <person name="Sandor L."/>
            <person name="Lee J."/>
            <person name="Lipzen A."/>
            <person name="Pangilinan J."/>
            <person name="LaButti K."/>
            <person name="Hainaut M."/>
            <person name="Henrissat B."/>
            <person name="Grigoriev I.V."/>
            <person name="Spatafora J.W."/>
            <person name="Aime M.C."/>
        </authorList>
    </citation>
    <scope>NUCLEOTIDE SEQUENCE [LARGE SCALE GENOMIC DNA]</scope>
    <source>
        <strain evidence="1 2">SA 807</strain>
    </source>
</reference>
<keyword evidence="2" id="KW-1185">Reference proteome</keyword>
<proteinExistence type="predicted"/>
<evidence type="ECO:0000313" key="2">
    <source>
        <dbReference type="Proteomes" id="UP000245626"/>
    </source>
</evidence>
<name>A0ACD0NSV8_9BASI</name>
<accession>A0ACD0NSV8</accession>
<sequence length="969" mass="105060">MAKHVNSQSEFDSQLSSAGGKLVVVDFHAQWCGPCKVIAPVYENLAKQFTNVVFLKVDVDAVQPVAQKYSIRAMPTFLFIKNKSVVDTLQGANASKLQQLLRQHSSGGSSAFSGSGQTLAGGSGPRNTGPGLVQGITEGHSSLLPLIDSSQSFALNESSTHGLKSIIKGPSGGSWLESDADEQLLICLSFNQKVRISGLYLRTNPSHFPSAPKSVKIFANRQNLSFEDAESEEATQSLELAEEDVKGGPNGGGGRAIALKLVKFQNLNSITIAILSNQGGEDITIIDAIDAYGLPSETTNMNDLKKIEGEAEPKSLGGKGPSRTGLKGGSSSRGSTVSPSSSFSNRPLQPNQRYGAANTTSVPAAQGDSGAAQGKPRYRRKSSVSTSASGESFVDEEGEERQHIPHSPPHLSLDEEQLFEAGHQTGQGEGAFGGWHYAPLFVALVPPLGAIIGGRADAWTDAILLILASFWLYQFIRVPWELYYTARTRRILSYDADASEVEAELAGEDEDGTSRKSDGTESEERLRAKEAASVELRRTELLSLLFCVLSPFIGAWLLNWLKESLTDGGRYLNTFNIRLFTLAAGIKPWTHAISLIRRRMIHLQEEVHYPNAKVELLNRRLRRLESDLSSLRKLYATKNDIRALRDVDAQLGRAVRRSERKEEHLRLSAEDKFNLVESRLEDLLREVAINAELIEEERRERERAASLRISLFEAIKFMLGAGIGIRSGTGQRHYLHDAPRSLPSTASLGIGMGGTSPTEVTAQSPYHHYGSRNASGPVSSLQQIKPGGYHAAALGSSGSSGGSPPDPASSPTSIEAQMISQYYSGVGGQGTSHGRSRSPPNSTAGSNLSPPNDYQGSSGQQAILSQTHSQPHSPWWESGLAFYLFLPLNMSNAAMRFAGEKVRSVIEDKDPQIVYRKHQLALSSSPKIGSVTGNEAAAARSDKENLRDRDAALREYGRQHGQQRIKKRI</sequence>
<protein>
    <submittedName>
        <fullName evidence="1">Thioredoxin-domain-containing protein</fullName>
    </submittedName>
</protein>